<dbReference type="EMBL" id="FODE01000021">
    <property type="protein sequence ID" value="SEN90137.1"/>
    <property type="molecule type" value="Genomic_DNA"/>
</dbReference>
<gene>
    <name evidence="1" type="ORF">SAMN04489859_102143</name>
</gene>
<evidence type="ECO:0000313" key="1">
    <source>
        <dbReference type="EMBL" id="SEN90137.1"/>
    </source>
</evidence>
<name>A0A1H8KBL0_9RHOB</name>
<dbReference type="Proteomes" id="UP000199054">
    <property type="component" value="Unassembled WGS sequence"/>
</dbReference>
<dbReference type="STRING" id="34002.SAMN04489859_102143"/>
<keyword evidence="2" id="KW-1185">Reference proteome</keyword>
<organism evidence="1 2">
    <name type="scientific">Paracoccus alcaliphilus</name>
    <dbReference type="NCBI Taxonomy" id="34002"/>
    <lineage>
        <taxon>Bacteria</taxon>
        <taxon>Pseudomonadati</taxon>
        <taxon>Pseudomonadota</taxon>
        <taxon>Alphaproteobacteria</taxon>
        <taxon>Rhodobacterales</taxon>
        <taxon>Paracoccaceae</taxon>
        <taxon>Paracoccus</taxon>
    </lineage>
</organism>
<protein>
    <submittedName>
        <fullName evidence="1">Uncharacterized protein</fullName>
    </submittedName>
</protein>
<sequence>MTAGQLEKCPACSGRGYHHCDCWPGDCICGWGDEDCEECRGNGWIDPAYDDDPYLDELPEGEK</sequence>
<reference evidence="1 2" key="1">
    <citation type="submission" date="2016-10" db="EMBL/GenBank/DDBJ databases">
        <authorList>
            <person name="de Groot N.N."/>
        </authorList>
    </citation>
    <scope>NUCLEOTIDE SEQUENCE [LARGE SCALE GENOMIC DNA]</scope>
    <source>
        <strain evidence="1 2">DSM 8512</strain>
    </source>
</reference>
<proteinExistence type="predicted"/>
<dbReference type="AlphaFoldDB" id="A0A1H8KBL0"/>
<evidence type="ECO:0000313" key="2">
    <source>
        <dbReference type="Proteomes" id="UP000199054"/>
    </source>
</evidence>
<accession>A0A1H8KBL0</accession>